<dbReference type="FunCoup" id="A0A2T2ZWB5">
    <property type="interactions" value="54"/>
</dbReference>
<dbReference type="Proteomes" id="UP000241462">
    <property type="component" value="Unassembled WGS sequence"/>
</dbReference>
<name>A0A2T2ZWB5_9PEZI</name>
<comment type="subcellular location">
    <subcellularLocation>
        <location evidence="1 5">Cell membrane</location>
        <topology evidence="1 5">Lipid-anchor</topology>
        <topology evidence="1 5">GPI-anchor</topology>
    </subcellularLocation>
</comment>
<comment type="function">
    <text evidence="5">Splits internally a 1,3-beta-glucan molecule and transfers the newly generated reducing end (the donor) to the non-reducing end of another 1,3-beta-glucan molecule (the acceptor) forming a 1,3-beta linkage, resulting in the elongation of 1,3-beta-glucan chains in the cell wall.</text>
</comment>
<keyword evidence="5" id="KW-0449">Lipoprotein</keyword>
<dbReference type="GO" id="GO:0098552">
    <property type="term" value="C:side of membrane"/>
    <property type="evidence" value="ECO:0007669"/>
    <property type="project" value="UniProtKB-KW"/>
</dbReference>
<sequence>MQFFDLLFRLLATASLASAVPNLGVLGKYFVNNATGDRFQIVGVAYQPGGSSGYSATSGQDALTDKDACLRDAALMQMLGVNAIRVYNTNPDLNHDECASIFNAAGIFMFLDVNAPLPGDSIESSQPWASYYASYLNRTFAIVEAFKDYPNTAAFFAGNEVISDVTAGATVPPYMRAVTRDLQNYIAKHSTRSIPIGYSAADVRSILFDTWEYLQCDDTDNASTDGTGRVDFFALNSYSWCGNSSFTQSTYDQLVSGFSNSSVPIFFSEYGCIVPEPRIFSEVPEIYSDQMSGVFSGGIVYEFFQGSNDYGLVNVSADGSLYLMDDFYTLQGRYAALNFTAMQGVAPSGSSPSPPVCGSSLITTAGFCTNFSVPALPPGAEDIIQQGVSPLPSGQLVAIDNFTVTALVKDNNGNALSSLSVVSLSANQINQPGINTAAASVTVKSSATTTAAPTDTNMGTQTGTFAATTSSGPYKSAAVMTGHVQSGSTSQMVAAALLAGVMVWFLV</sequence>
<evidence type="ECO:0000256" key="4">
    <source>
        <dbReference type="ARBA" id="ARBA00023180"/>
    </source>
</evidence>
<evidence type="ECO:0000256" key="3">
    <source>
        <dbReference type="ARBA" id="ARBA00022729"/>
    </source>
</evidence>
<dbReference type="AlphaFoldDB" id="A0A2T2ZWB5"/>
<dbReference type="PANTHER" id="PTHR31468:SF4">
    <property type="entry name" value="1,3-BETA-GLUCANOSYLTRANSFERASE GAS3-RELATED"/>
    <property type="match status" value="1"/>
</dbReference>
<reference evidence="6 7" key="1">
    <citation type="journal article" date="2018" name="Mycol. Prog.">
        <title>Coniella lustricola, a new species from submerged detritus.</title>
        <authorList>
            <person name="Raudabaugh D.B."/>
            <person name="Iturriaga T."/>
            <person name="Carver A."/>
            <person name="Mondo S."/>
            <person name="Pangilinan J."/>
            <person name="Lipzen A."/>
            <person name="He G."/>
            <person name="Amirebrahimi M."/>
            <person name="Grigoriev I.V."/>
            <person name="Miller A.N."/>
        </authorList>
    </citation>
    <scope>NUCLEOTIDE SEQUENCE [LARGE SCALE GENOMIC DNA]</scope>
    <source>
        <strain evidence="6 7">B22-T-1</strain>
    </source>
</reference>
<dbReference type="GO" id="GO:0031505">
    <property type="term" value="P:fungal-type cell wall organization"/>
    <property type="evidence" value="ECO:0007669"/>
    <property type="project" value="TreeGrafter"/>
</dbReference>
<keyword evidence="5" id="KW-0472">Membrane</keyword>
<dbReference type="PANTHER" id="PTHR31468">
    <property type="entry name" value="1,3-BETA-GLUCANOSYLTRANSFERASE GAS1"/>
    <property type="match status" value="1"/>
</dbReference>
<dbReference type="GO" id="GO:0042124">
    <property type="term" value="F:1,3-beta-glucanosyltransferase activity"/>
    <property type="evidence" value="ECO:0007669"/>
    <property type="project" value="TreeGrafter"/>
</dbReference>
<dbReference type="InterPro" id="IPR017853">
    <property type="entry name" value="GH"/>
</dbReference>
<evidence type="ECO:0000313" key="6">
    <source>
        <dbReference type="EMBL" id="PSR78370.1"/>
    </source>
</evidence>
<organism evidence="6 7">
    <name type="scientific">Coniella lustricola</name>
    <dbReference type="NCBI Taxonomy" id="2025994"/>
    <lineage>
        <taxon>Eukaryota</taxon>
        <taxon>Fungi</taxon>
        <taxon>Dikarya</taxon>
        <taxon>Ascomycota</taxon>
        <taxon>Pezizomycotina</taxon>
        <taxon>Sordariomycetes</taxon>
        <taxon>Sordariomycetidae</taxon>
        <taxon>Diaporthales</taxon>
        <taxon>Schizoparmaceae</taxon>
        <taxon>Coniella</taxon>
    </lineage>
</organism>
<evidence type="ECO:0000256" key="5">
    <source>
        <dbReference type="RuleBase" id="RU361209"/>
    </source>
</evidence>
<proteinExistence type="inferred from homology"/>
<dbReference type="SUPFAM" id="SSF51445">
    <property type="entry name" value="(Trans)glycosidases"/>
    <property type="match status" value="1"/>
</dbReference>
<dbReference type="InParanoid" id="A0A2T2ZWB5"/>
<feature type="chain" id="PRO_5015374948" description="1,3-beta-glucanosyltransferase" evidence="5">
    <location>
        <begin position="20"/>
        <end position="507"/>
    </location>
</feature>
<keyword evidence="5 6" id="KW-0808">Transferase</keyword>
<protein>
    <recommendedName>
        <fullName evidence="5">1,3-beta-glucanosyltransferase</fullName>
        <ecNumber evidence="5">2.4.1.-</ecNumber>
    </recommendedName>
</protein>
<gene>
    <name evidence="6" type="ORF">BD289DRAFT_416803</name>
</gene>
<keyword evidence="3 5" id="KW-0732">Signal</keyword>
<feature type="signal peptide" evidence="5">
    <location>
        <begin position="1"/>
        <end position="19"/>
    </location>
</feature>
<dbReference type="GO" id="GO:0005886">
    <property type="term" value="C:plasma membrane"/>
    <property type="evidence" value="ECO:0007669"/>
    <property type="project" value="UniProtKB-SubCell"/>
</dbReference>
<evidence type="ECO:0000256" key="1">
    <source>
        <dbReference type="ARBA" id="ARBA00004609"/>
    </source>
</evidence>
<keyword evidence="7" id="KW-1185">Reference proteome</keyword>
<dbReference type="EC" id="2.4.1.-" evidence="5"/>
<evidence type="ECO:0000313" key="7">
    <source>
        <dbReference type="Proteomes" id="UP000241462"/>
    </source>
</evidence>
<keyword evidence="5" id="KW-0336">GPI-anchor</keyword>
<dbReference type="GO" id="GO:0071970">
    <property type="term" value="P:fungal-type cell wall (1-&gt;3)-beta-D-glucan biosynthetic process"/>
    <property type="evidence" value="ECO:0007669"/>
    <property type="project" value="TreeGrafter"/>
</dbReference>
<keyword evidence="4" id="KW-0325">Glycoprotein</keyword>
<dbReference type="Gene3D" id="3.20.20.80">
    <property type="entry name" value="Glycosidases"/>
    <property type="match status" value="1"/>
</dbReference>
<dbReference type="Pfam" id="PF03198">
    <property type="entry name" value="Glyco_hydro_72"/>
    <property type="match status" value="1"/>
</dbReference>
<dbReference type="EMBL" id="KZ678611">
    <property type="protein sequence ID" value="PSR78370.1"/>
    <property type="molecule type" value="Genomic_DNA"/>
</dbReference>
<dbReference type="OrthoDB" id="421038at2759"/>
<dbReference type="InterPro" id="IPR004886">
    <property type="entry name" value="Glucanosyltransferase"/>
</dbReference>
<accession>A0A2T2ZWB5</accession>
<comment type="similarity">
    <text evidence="2 5">Belongs to the glycosyl hydrolase 72 family.</text>
</comment>
<evidence type="ECO:0000256" key="2">
    <source>
        <dbReference type="ARBA" id="ARBA00007528"/>
    </source>
</evidence>